<organism evidence="4 5">
    <name type="scientific">Curtobacterium pusillum</name>
    <dbReference type="NCBI Taxonomy" id="69373"/>
    <lineage>
        <taxon>Bacteria</taxon>
        <taxon>Bacillati</taxon>
        <taxon>Actinomycetota</taxon>
        <taxon>Actinomycetes</taxon>
        <taxon>Micrococcales</taxon>
        <taxon>Microbacteriaceae</taxon>
        <taxon>Curtobacterium</taxon>
    </lineage>
</organism>
<proteinExistence type="predicted"/>
<dbReference type="EMBL" id="JACGXP010000003">
    <property type="protein sequence ID" value="MBA8990882.1"/>
    <property type="molecule type" value="Genomic_DNA"/>
</dbReference>
<dbReference type="InterPro" id="IPR055170">
    <property type="entry name" value="GFO_IDH_MocA-like_dom"/>
</dbReference>
<dbReference type="InterPro" id="IPR051450">
    <property type="entry name" value="Gfo/Idh/MocA_Oxidoreductases"/>
</dbReference>
<evidence type="ECO:0000256" key="1">
    <source>
        <dbReference type="ARBA" id="ARBA00023027"/>
    </source>
</evidence>
<dbReference type="Pfam" id="PF22725">
    <property type="entry name" value="GFO_IDH_MocA_C3"/>
    <property type="match status" value="1"/>
</dbReference>
<sequence length="345" mass="35656">MTMQSAPAPRRRIGLVGAGGIALAHMPGLLRLGDVVVHSKDGAEELADTFADAAASAGRTVTVAATLEDLLAAVDVVDVVVPTPAHATVVRAALAAGKHVVSEKPLARTDADAEDLVARAAAAGRQLYPAHVVRWFPAYRRLHEAVTTGLLGDLAVLRFSRSGAFPSRVPWFGDRAQSGGVVMDQMIHDLDIARWVAGPVTRVSAVSVRIGTEDAPVEEAPVEAAHVLLTHASGAISHVAGLWGPQHLAFTTEYSVTGTLGSLSHSSLAEEDTRSDLAAPTTMDGFLPAVDPAEDPYALELADFVAAFDGGPLPRVTAADGAVAVHIANAALASIESGQPVEVSL</sequence>
<evidence type="ECO:0000259" key="2">
    <source>
        <dbReference type="Pfam" id="PF01408"/>
    </source>
</evidence>
<evidence type="ECO:0000313" key="5">
    <source>
        <dbReference type="Proteomes" id="UP000590225"/>
    </source>
</evidence>
<dbReference type="AlphaFoldDB" id="A0AAW3T907"/>
<evidence type="ECO:0000313" key="4">
    <source>
        <dbReference type="EMBL" id="MBA8990882.1"/>
    </source>
</evidence>
<keyword evidence="1" id="KW-0520">NAD</keyword>
<dbReference type="InterPro" id="IPR000683">
    <property type="entry name" value="Gfo/Idh/MocA-like_OxRdtase_N"/>
</dbReference>
<dbReference type="Proteomes" id="UP000590225">
    <property type="component" value="Unassembled WGS sequence"/>
</dbReference>
<dbReference type="Gene3D" id="3.30.360.10">
    <property type="entry name" value="Dihydrodipicolinate Reductase, domain 2"/>
    <property type="match status" value="1"/>
</dbReference>
<dbReference type="GO" id="GO:0000166">
    <property type="term" value="F:nucleotide binding"/>
    <property type="evidence" value="ECO:0007669"/>
    <property type="project" value="InterPro"/>
</dbReference>
<accession>A0AAW3T907</accession>
<comment type="caution">
    <text evidence="4">The sequence shown here is derived from an EMBL/GenBank/DDBJ whole genome shotgun (WGS) entry which is preliminary data.</text>
</comment>
<dbReference type="RefSeq" id="WP_182516150.1">
    <property type="nucleotide sequence ID" value="NZ_JACGXP010000003.1"/>
</dbReference>
<feature type="domain" description="Gfo/Idh/MocA-like oxidoreductase N-terminal" evidence="2">
    <location>
        <begin position="12"/>
        <end position="130"/>
    </location>
</feature>
<dbReference type="PANTHER" id="PTHR43377">
    <property type="entry name" value="BILIVERDIN REDUCTASE A"/>
    <property type="match status" value="1"/>
</dbReference>
<feature type="domain" description="GFO/IDH/MocA-like oxidoreductase" evidence="3">
    <location>
        <begin position="139"/>
        <end position="263"/>
    </location>
</feature>
<dbReference type="Pfam" id="PF01408">
    <property type="entry name" value="GFO_IDH_MocA"/>
    <property type="match status" value="1"/>
</dbReference>
<reference evidence="4 5" key="1">
    <citation type="submission" date="2020-07" db="EMBL/GenBank/DDBJ databases">
        <title>Above-ground endophytic microbial communities from plants in different locations in the United States.</title>
        <authorList>
            <person name="Frank C."/>
        </authorList>
    </citation>
    <scope>NUCLEOTIDE SEQUENCE [LARGE SCALE GENOMIC DNA]</scope>
    <source>
        <strain evidence="4 5">WPL5_2</strain>
    </source>
</reference>
<dbReference type="Gene3D" id="3.40.50.720">
    <property type="entry name" value="NAD(P)-binding Rossmann-like Domain"/>
    <property type="match status" value="1"/>
</dbReference>
<protein>
    <submittedName>
        <fullName evidence="4">Dehydrogenase</fullName>
    </submittedName>
</protein>
<evidence type="ECO:0000259" key="3">
    <source>
        <dbReference type="Pfam" id="PF22725"/>
    </source>
</evidence>
<gene>
    <name evidence="4" type="ORF">FHW23_002147</name>
</gene>
<dbReference type="PANTHER" id="PTHR43377:SF1">
    <property type="entry name" value="BILIVERDIN REDUCTASE A"/>
    <property type="match status" value="1"/>
</dbReference>
<name>A0AAW3T907_9MICO</name>
<dbReference type="SUPFAM" id="SSF51735">
    <property type="entry name" value="NAD(P)-binding Rossmann-fold domains"/>
    <property type="match status" value="1"/>
</dbReference>
<dbReference type="InterPro" id="IPR036291">
    <property type="entry name" value="NAD(P)-bd_dom_sf"/>
</dbReference>
<dbReference type="SUPFAM" id="SSF55347">
    <property type="entry name" value="Glyceraldehyde-3-phosphate dehydrogenase-like, C-terminal domain"/>
    <property type="match status" value="1"/>
</dbReference>